<dbReference type="EMBL" id="CABWLC010000004">
    <property type="protein sequence ID" value="VXA82143.1"/>
    <property type="molecule type" value="Genomic_DNA"/>
</dbReference>
<evidence type="ECO:0000313" key="3">
    <source>
        <dbReference type="Proteomes" id="UP000439123"/>
    </source>
</evidence>
<keyword evidence="1" id="KW-1133">Transmembrane helix</keyword>
<keyword evidence="1" id="KW-0812">Transmembrane</keyword>
<reference evidence="2 3" key="1">
    <citation type="submission" date="2019-10" db="EMBL/GenBank/DDBJ databases">
        <authorList>
            <person name="Karimi E."/>
        </authorList>
    </citation>
    <scope>NUCLEOTIDE SEQUENCE [LARGE SCALE GENOMIC DNA]</scope>
    <source>
        <strain evidence="2">Aeromonas sp. 8C</strain>
    </source>
</reference>
<feature type="transmembrane region" description="Helical" evidence="1">
    <location>
        <begin position="12"/>
        <end position="29"/>
    </location>
</feature>
<keyword evidence="1" id="KW-0472">Membrane</keyword>
<dbReference type="AlphaFoldDB" id="A0A653KRW8"/>
<evidence type="ECO:0000256" key="1">
    <source>
        <dbReference type="SAM" id="Phobius"/>
    </source>
</evidence>
<dbReference type="Proteomes" id="UP000439123">
    <property type="component" value="Unassembled WGS sequence"/>
</dbReference>
<evidence type="ECO:0000313" key="2">
    <source>
        <dbReference type="EMBL" id="VXA82143.1"/>
    </source>
</evidence>
<organism evidence="2 3">
    <name type="scientific">Aeromonas veronii</name>
    <dbReference type="NCBI Taxonomy" id="654"/>
    <lineage>
        <taxon>Bacteria</taxon>
        <taxon>Pseudomonadati</taxon>
        <taxon>Pseudomonadota</taxon>
        <taxon>Gammaproteobacteria</taxon>
        <taxon>Aeromonadales</taxon>
        <taxon>Aeromonadaceae</taxon>
        <taxon>Aeromonas</taxon>
    </lineage>
</organism>
<protein>
    <submittedName>
        <fullName evidence="2">Uncharacterized protein</fullName>
    </submittedName>
</protein>
<gene>
    <name evidence="2" type="ORF">AERO8C_120532</name>
</gene>
<proteinExistence type="predicted"/>
<sequence length="65" mass="7868">MARYIQFLCLRVFFTFFDIYHFFFRAFCFRGERGVKTKQCAKNTPNYITNFTFSCVANKRKELAN</sequence>
<name>A0A653KRW8_AERVE</name>
<accession>A0A653KRW8</accession>